<dbReference type="GO" id="GO:0005829">
    <property type="term" value="C:cytosol"/>
    <property type="evidence" value="ECO:0007669"/>
    <property type="project" value="TreeGrafter"/>
</dbReference>
<evidence type="ECO:0000256" key="3">
    <source>
        <dbReference type="ARBA" id="ARBA00022806"/>
    </source>
</evidence>
<evidence type="ECO:0000313" key="12">
    <source>
        <dbReference type="EMBL" id="TCW20610.1"/>
    </source>
</evidence>
<feature type="binding site" evidence="9">
    <location>
        <begin position="322"/>
        <end position="329"/>
    </location>
    <ligand>
        <name>ATP</name>
        <dbReference type="ChEBI" id="CHEBI:30616"/>
    </ligand>
</feature>
<protein>
    <recommendedName>
        <fullName evidence="7">DNA 3'-5' helicase</fullName>
        <ecNumber evidence="7">5.6.2.4</ecNumber>
    </recommendedName>
</protein>
<evidence type="ECO:0000256" key="1">
    <source>
        <dbReference type="ARBA" id="ARBA00022741"/>
    </source>
</evidence>
<reference evidence="12 13" key="1">
    <citation type="submission" date="2019-03" db="EMBL/GenBank/DDBJ databases">
        <title>Root nodule microbial communities of legume samples collected from USA, Mexico and Botswana.</title>
        <authorList>
            <person name="Hirsch A."/>
        </authorList>
    </citation>
    <scope>NUCLEOTIDE SEQUENCE [LARGE SCALE GENOMIC DNA]</scope>
    <source>
        <strain evidence="12 13">55</strain>
    </source>
</reference>
<dbReference type="GO" id="GO:0016887">
    <property type="term" value="F:ATP hydrolysis activity"/>
    <property type="evidence" value="ECO:0007669"/>
    <property type="project" value="RHEA"/>
</dbReference>
<sequence>MATITLINKKENLDGSLRKRVFDMLSKLQADDTAVGAHVEPIKNAVDGRIRSVRVNDKFRALVFKIDGGAETHYVYVGTYPHDDAYDSAATMQLRVNPVNGVLTLVREQAAALDAKLAAEQAKKAAALEAAAKAGQVTEDGAATGGAETEAGAGTEASTPAEAAPAAAVVEDPTPEFAANGIDADVLARELGIDPAVSGPALASTTLSELEAALEAAAPWERDALLGLAVGYSLDQVRDELRLGATANDAEVSDDDTDEFIRAVTAPAARMQFTFLGSGGDSTDIMREIIENGDFEAWTTFLHPSQEVLATRYRNGAYRVSGGAGTGKTVVALHRTRALATRSLTGAPAEYAADTATPRVLLTTFTRVLAASLSAQLKILDAGLPRASAIGGDGVAVAGIDQTAMTVLNRATPAQLAAAGPAVIGQSLSSVPSPLSDHDERELWFEAVERAAVQPEGSTATPEFLRGELETVVLAQGITTKVGYLKGDRGGRGTPLNRKARTAVWSAIESYLAITRRENKQTFQVLGCLAAAVLDGIAVAGGGRLLDHVVVDEAQDFHVGHWRLLRALVAEGPNDLFIAEDGHQRIYGRPTVLSHYGINIRGRASRLTLNYRTTDENLRFAMGILAGETFVDTDGESENLTGYRSARSGPAPQVGHADNLRGELDIAEGHIRSWLAENPKASIGVLTHNRRDVDRIIDGLESRGIEISSGEGSGVHVTTMHSSKGMEFTHVVLARVSEGTVPAPVRHGLTDEDQEHLRRRERSLLYVAASRARDQLVVTTGAQPSTLLPGISTEDSAS</sequence>
<comment type="catalytic activity">
    <reaction evidence="8">
        <text>ATP + H2O = ADP + phosphate + H(+)</text>
        <dbReference type="Rhea" id="RHEA:13065"/>
        <dbReference type="ChEBI" id="CHEBI:15377"/>
        <dbReference type="ChEBI" id="CHEBI:15378"/>
        <dbReference type="ChEBI" id="CHEBI:30616"/>
        <dbReference type="ChEBI" id="CHEBI:43474"/>
        <dbReference type="ChEBI" id="CHEBI:456216"/>
        <dbReference type="EC" id="5.6.2.4"/>
    </reaction>
</comment>
<dbReference type="EMBL" id="SMCX01000030">
    <property type="protein sequence ID" value="TCW20610.1"/>
    <property type="molecule type" value="Genomic_DNA"/>
</dbReference>
<feature type="domain" description="UvrD-like helicase ATP-binding" evidence="11">
    <location>
        <begin position="301"/>
        <end position="621"/>
    </location>
</feature>
<name>A0A4R3ZQ58_9ACTN</name>
<evidence type="ECO:0000256" key="8">
    <source>
        <dbReference type="ARBA" id="ARBA00048988"/>
    </source>
</evidence>
<evidence type="ECO:0000256" key="2">
    <source>
        <dbReference type="ARBA" id="ARBA00022801"/>
    </source>
</evidence>
<dbReference type="PROSITE" id="PS51198">
    <property type="entry name" value="UVRD_HELICASE_ATP_BIND"/>
    <property type="match status" value="1"/>
</dbReference>
<keyword evidence="5" id="KW-0413">Isomerase</keyword>
<evidence type="ECO:0000256" key="5">
    <source>
        <dbReference type="ARBA" id="ARBA00023235"/>
    </source>
</evidence>
<keyword evidence="3 9" id="KW-0347">Helicase</keyword>
<dbReference type="Pfam" id="PF00580">
    <property type="entry name" value="UvrD-helicase"/>
    <property type="match status" value="1"/>
</dbReference>
<dbReference type="Gene3D" id="3.40.50.300">
    <property type="entry name" value="P-loop containing nucleotide triphosphate hydrolases"/>
    <property type="match status" value="3"/>
</dbReference>
<comment type="catalytic activity">
    <reaction evidence="6">
        <text>Couples ATP hydrolysis with the unwinding of duplex DNA by translocating in the 3'-5' direction.</text>
        <dbReference type="EC" id="5.6.2.4"/>
    </reaction>
</comment>
<proteinExistence type="predicted"/>
<organism evidence="12 13">
    <name type="scientific">Dietzia cinnamea</name>
    <dbReference type="NCBI Taxonomy" id="321318"/>
    <lineage>
        <taxon>Bacteria</taxon>
        <taxon>Bacillati</taxon>
        <taxon>Actinomycetota</taxon>
        <taxon>Actinomycetes</taxon>
        <taxon>Mycobacteriales</taxon>
        <taxon>Dietziaceae</taxon>
        <taxon>Dietzia</taxon>
    </lineage>
</organism>
<dbReference type="InterPro" id="IPR014017">
    <property type="entry name" value="DNA_helicase_UvrD-like_C"/>
</dbReference>
<dbReference type="AlphaFoldDB" id="A0A4R3ZQ58"/>
<dbReference type="RefSeq" id="WP_131886438.1">
    <property type="nucleotide sequence ID" value="NZ_CP143053.1"/>
</dbReference>
<evidence type="ECO:0000256" key="10">
    <source>
        <dbReference type="SAM" id="MobiDB-lite"/>
    </source>
</evidence>
<evidence type="ECO:0000259" key="11">
    <source>
        <dbReference type="PROSITE" id="PS51198"/>
    </source>
</evidence>
<evidence type="ECO:0000313" key="13">
    <source>
        <dbReference type="Proteomes" id="UP000295805"/>
    </source>
</evidence>
<accession>A0A4R3ZQ58</accession>
<dbReference type="PANTHER" id="PTHR11070">
    <property type="entry name" value="UVRD / RECB / PCRA DNA HELICASE FAMILY MEMBER"/>
    <property type="match status" value="1"/>
</dbReference>
<dbReference type="GO" id="GO:0043138">
    <property type="term" value="F:3'-5' DNA helicase activity"/>
    <property type="evidence" value="ECO:0007669"/>
    <property type="project" value="UniProtKB-EC"/>
</dbReference>
<dbReference type="Proteomes" id="UP000295805">
    <property type="component" value="Unassembled WGS sequence"/>
</dbReference>
<dbReference type="InterPro" id="IPR014016">
    <property type="entry name" value="UvrD-like_ATP-bd"/>
</dbReference>
<dbReference type="GeneID" id="89531089"/>
<keyword evidence="2 9" id="KW-0378">Hydrolase</keyword>
<dbReference type="GO" id="GO:0005524">
    <property type="term" value="F:ATP binding"/>
    <property type="evidence" value="ECO:0007669"/>
    <property type="project" value="UniProtKB-UniRule"/>
</dbReference>
<dbReference type="EC" id="5.6.2.4" evidence="7"/>
<gene>
    <name evidence="12" type="ORF">EDD19_1308</name>
</gene>
<evidence type="ECO:0000256" key="9">
    <source>
        <dbReference type="PROSITE-ProRule" id="PRU00560"/>
    </source>
</evidence>
<dbReference type="Pfam" id="PF13361">
    <property type="entry name" value="UvrD_C"/>
    <property type="match status" value="1"/>
</dbReference>
<dbReference type="InterPro" id="IPR000212">
    <property type="entry name" value="DNA_helicase_UvrD/REP"/>
</dbReference>
<dbReference type="InterPro" id="IPR027417">
    <property type="entry name" value="P-loop_NTPase"/>
</dbReference>
<dbReference type="SUPFAM" id="SSF52540">
    <property type="entry name" value="P-loop containing nucleoside triphosphate hydrolases"/>
    <property type="match status" value="1"/>
</dbReference>
<feature type="region of interest" description="Disordered" evidence="10">
    <location>
        <begin position="139"/>
        <end position="167"/>
    </location>
</feature>
<evidence type="ECO:0000256" key="4">
    <source>
        <dbReference type="ARBA" id="ARBA00022840"/>
    </source>
</evidence>
<dbReference type="GO" id="GO:0000725">
    <property type="term" value="P:recombinational repair"/>
    <property type="evidence" value="ECO:0007669"/>
    <property type="project" value="TreeGrafter"/>
</dbReference>
<comment type="caution">
    <text evidence="12">The sequence shown here is derived from an EMBL/GenBank/DDBJ whole genome shotgun (WGS) entry which is preliminary data.</text>
</comment>
<evidence type="ECO:0000256" key="7">
    <source>
        <dbReference type="ARBA" id="ARBA00034808"/>
    </source>
</evidence>
<dbReference type="PANTHER" id="PTHR11070:SF45">
    <property type="entry name" value="DNA 3'-5' HELICASE"/>
    <property type="match status" value="1"/>
</dbReference>
<evidence type="ECO:0000256" key="6">
    <source>
        <dbReference type="ARBA" id="ARBA00034617"/>
    </source>
</evidence>
<keyword evidence="4 9" id="KW-0067">ATP-binding</keyword>
<dbReference type="GO" id="GO:0003677">
    <property type="term" value="F:DNA binding"/>
    <property type="evidence" value="ECO:0007669"/>
    <property type="project" value="InterPro"/>
</dbReference>
<keyword evidence="1 9" id="KW-0547">Nucleotide-binding</keyword>